<feature type="non-terminal residue" evidence="3">
    <location>
        <position position="1"/>
    </location>
</feature>
<dbReference type="SUPFAM" id="SSF48403">
    <property type="entry name" value="Ankyrin repeat"/>
    <property type="match status" value="1"/>
</dbReference>
<dbReference type="PANTHER" id="PTHR24198">
    <property type="entry name" value="ANKYRIN REPEAT AND PROTEIN KINASE DOMAIN-CONTAINING PROTEIN"/>
    <property type="match status" value="1"/>
</dbReference>
<name>A0A821DTT2_9BILA</name>
<dbReference type="EMBL" id="CAJOBG010079394">
    <property type="protein sequence ID" value="CAF4626235.1"/>
    <property type="molecule type" value="Genomic_DNA"/>
</dbReference>
<dbReference type="InterPro" id="IPR002110">
    <property type="entry name" value="Ankyrin_rpt"/>
</dbReference>
<dbReference type="PANTHER" id="PTHR24198:SF165">
    <property type="entry name" value="ANKYRIN REPEAT-CONTAINING PROTEIN-RELATED"/>
    <property type="match status" value="1"/>
</dbReference>
<sequence length="60" mass="6429">DHGADCDAQNKHWQAPLHICALSSDASSAAFIINHVTNVDTTDEFGLTALHYACMTGNVE</sequence>
<gene>
    <name evidence="3" type="ORF">OVN521_LOCUS46075</name>
</gene>
<organism evidence="3 4">
    <name type="scientific">Rotaria magnacalcarata</name>
    <dbReference type="NCBI Taxonomy" id="392030"/>
    <lineage>
        <taxon>Eukaryota</taxon>
        <taxon>Metazoa</taxon>
        <taxon>Spiralia</taxon>
        <taxon>Gnathifera</taxon>
        <taxon>Rotifera</taxon>
        <taxon>Eurotatoria</taxon>
        <taxon>Bdelloidea</taxon>
        <taxon>Philodinida</taxon>
        <taxon>Philodinidae</taxon>
        <taxon>Rotaria</taxon>
    </lineage>
</organism>
<dbReference type="GO" id="GO:0005737">
    <property type="term" value="C:cytoplasm"/>
    <property type="evidence" value="ECO:0007669"/>
    <property type="project" value="TreeGrafter"/>
</dbReference>
<evidence type="ECO:0000256" key="2">
    <source>
        <dbReference type="ARBA" id="ARBA00023043"/>
    </source>
</evidence>
<accession>A0A821DTT2</accession>
<protein>
    <submittedName>
        <fullName evidence="3">Uncharacterized protein</fullName>
    </submittedName>
</protein>
<dbReference type="Gene3D" id="1.25.40.20">
    <property type="entry name" value="Ankyrin repeat-containing domain"/>
    <property type="match status" value="1"/>
</dbReference>
<comment type="caution">
    <text evidence="3">The sequence shown here is derived from an EMBL/GenBank/DDBJ whole genome shotgun (WGS) entry which is preliminary data.</text>
</comment>
<dbReference type="InterPro" id="IPR036770">
    <property type="entry name" value="Ankyrin_rpt-contain_sf"/>
</dbReference>
<evidence type="ECO:0000256" key="1">
    <source>
        <dbReference type="ARBA" id="ARBA00022737"/>
    </source>
</evidence>
<dbReference type="Pfam" id="PF12796">
    <property type="entry name" value="Ank_2"/>
    <property type="match status" value="1"/>
</dbReference>
<dbReference type="Proteomes" id="UP000663866">
    <property type="component" value="Unassembled WGS sequence"/>
</dbReference>
<evidence type="ECO:0000313" key="4">
    <source>
        <dbReference type="Proteomes" id="UP000663866"/>
    </source>
</evidence>
<feature type="non-terminal residue" evidence="3">
    <location>
        <position position="60"/>
    </location>
</feature>
<keyword evidence="1" id="KW-0677">Repeat</keyword>
<dbReference type="AlphaFoldDB" id="A0A821DTT2"/>
<proteinExistence type="predicted"/>
<keyword evidence="2" id="KW-0040">ANK repeat</keyword>
<reference evidence="3" key="1">
    <citation type="submission" date="2021-02" db="EMBL/GenBank/DDBJ databases">
        <authorList>
            <person name="Nowell W R."/>
        </authorList>
    </citation>
    <scope>NUCLEOTIDE SEQUENCE</scope>
</reference>
<keyword evidence="4" id="KW-1185">Reference proteome</keyword>
<evidence type="ECO:0000313" key="3">
    <source>
        <dbReference type="EMBL" id="CAF4626235.1"/>
    </source>
</evidence>